<evidence type="ECO:0000256" key="1">
    <source>
        <dbReference type="SAM" id="Phobius"/>
    </source>
</evidence>
<evidence type="ECO:0000313" key="4">
    <source>
        <dbReference type="Proteomes" id="UP001597046"/>
    </source>
</evidence>
<reference evidence="4" key="1">
    <citation type="journal article" date="2019" name="Int. J. Syst. Evol. Microbiol.">
        <title>The Global Catalogue of Microorganisms (GCM) 10K type strain sequencing project: providing services to taxonomists for standard genome sequencing and annotation.</title>
        <authorList>
            <consortium name="The Broad Institute Genomics Platform"/>
            <consortium name="The Broad Institute Genome Sequencing Center for Infectious Disease"/>
            <person name="Wu L."/>
            <person name="Ma J."/>
        </authorList>
    </citation>
    <scope>NUCLEOTIDE SEQUENCE [LARGE SCALE GENOMIC DNA]</scope>
    <source>
        <strain evidence="4">CCUG 57508</strain>
    </source>
</reference>
<dbReference type="RefSeq" id="WP_386054089.1">
    <property type="nucleotide sequence ID" value="NZ_JBHTKH010000014.1"/>
</dbReference>
<keyword evidence="1" id="KW-1133">Transmembrane helix</keyword>
<dbReference type="Pfam" id="PF19803">
    <property type="entry name" value="DUF6286"/>
    <property type="match status" value="1"/>
</dbReference>
<keyword evidence="1" id="KW-0472">Membrane</keyword>
<keyword evidence="4" id="KW-1185">Reference proteome</keyword>
<accession>A0ABW3MZF7</accession>
<dbReference type="Proteomes" id="UP001597046">
    <property type="component" value="Unassembled WGS sequence"/>
</dbReference>
<comment type="caution">
    <text evidence="3">The sequence shown here is derived from an EMBL/GenBank/DDBJ whole genome shotgun (WGS) entry which is preliminary data.</text>
</comment>
<dbReference type="EMBL" id="JBHTKH010000014">
    <property type="protein sequence ID" value="MFD1056058.1"/>
    <property type="molecule type" value="Genomic_DNA"/>
</dbReference>
<proteinExistence type="predicted"/>
<gene>
    <name evidence="3" type="ORF">ACFQ2V_17240</name>
</gene>
<keyword evidence="1" id="KW-0812">Transmembrane</keyword>
<feature type="transmembrane region" description="Helical" evidence="1">
    <location>
        <begin position="73"/>
        <end position="94"/>
    </location>
</feature>
<feature type="domain" description="DUF6286" evidence="2">
    <location>
        <begin position="84"/>
        <end position="180"/>
    </location>
</feature>
<name>A0ABW3MZF7_9MICO</name>
<sequence length="185" mass="19477">MSGYGGNVQGAMPPAKTPRRTGVVGALGILLALLLTASGALAVRDALVYGRVLSGSAFVHDLAHVLQGLRPQAWVLVVGIVLALVGLVLLVTALRPSVVKATAVAAETGVFLGPRDVSRLVETAAEDVDGVLGVRVSSTPRRVTVDVRSTGDQRVEERVRDAVTARLAPLENQPTVRVRIERPRR</sequence>
<evidence type="ECO:0000259" key="2">
    <source>
        <dbReference type="Pfam" id="PF19803"/>
    </source>
</evidence>
<dbReference type="InterPro" id="IPR046253">
    <property type="entry name" value="DUF6286"/>
</dbReference>
<protein>
    <submittedName>
        <fullName evidence="3">DUF6286 domain-containing protein</fullName>
    </submittedName>
</protein>
<organism evidence="3 4">
    <name type="scientific">Terrabacter terrigena</name>
    <dbReference type="NCBI Taxonomy" id="574718"/>
    <lineage>
        <taxon>Bacteria</taxon>
        <taxon>Bacillati</taxon>
        <taxon>Actinomycetota</taxon>
        <taxon>Actinomycetes</taxon>
        <taxon>Micrococcales</taxon>
        <taxon>Intrasporangiaceae</taxon>
        <taxon>Terrabacter</taxon>
    </lineage>
</organism>
<evidence type="ECO:0000313" key="3">
    <source>
        <dbReference type="EMBL" id="MFD1056058.1"/>
    </source>
</evidence>